<dbReference type="InterPro" id="IPR042226">
    <property type="entry name" value="eFR1_2_sf"/>
</dbReference>
<dbReference type="AlphaFoldDB" id="A0A1Y6K1F9"/>
<organism evidence="2 3">
    <name type="scientific">Candidatus Brevifilum fermentans</name>
    <dbReference type="NCBI Taxonomy" id="1986204"/>
    <lineage>
        <taxon>Bacteria</taxon>
        <taxon>Bacillati</taxon>
        <taxon>Chloroflexota</taxon>
        <taxon>Anaerolineae</taxon>
        <taxon>Anaerolineales</taxon>
        <taxon>Anaerolineaceae</taxon>
        <taxon>Candidatus Brevifilum</taxon>
    </lineage>
</organism>
<evidence type="ECO:0000256" key="1">
    <source>
        <dbReference type="SAM" id="MobiDB-lite"/>
    </source>
</evidence>
<evidence type="ECO:0000313" key="3">
    <source>
        <dbReference type="Proteomes" id="UP000195514"/>
    </source>
</evidence>
<evidence type="ECO:0008006" key="4">
    <source>
        <dbReference type="Google" id="ProtNLM"/>
    </source>
</evidence>
<protein>
    <recommendedName>
        <fullName evidence="4">eRF1 domain-containing protein</fullName>
    </recommendedName>
</protein>
<evidence type="ECO:0000313" key="2">
    <source>
        <dbReference type="EMBL" id="SMX53396.1"/>
    </source>
</evidence>
<keyword evidence="3" id="KW-1185">Reference proteome</keyword>
<dbReference type="InterPro" id="IPR041202">
    <property type="entry name" value="BaeRF_family10"/>
</dbReference>
<proteinExistence type="predicted"/>
<feature type="region of interest" description="Disordered" evidence="1">
    <location>
        <begin position="145"/>
        <end position="170"/>
    </location>
</feature>
<accession>A0A1Y6K1F9</accession>
<name>A0A1Y6K1F9_9CHLR</name>
<reference evidence="3" key="1">
    <citation type="submission" date="2017-05" db="EMBL/GenBank/DDBJ databases">
        <authorList>
            <person name="Kirkegaard R."/>
            <person name="Mcilroy J S."/>
        </authorList>
    </citation>
    <scope>NUCLEOTIDE SEQUENCE [LARGE SCALE GENOMIC DNA]</scope>
</reference>
<sequence>MISEKDLKELLDYSSQDGVLSVYLNTNPTEVQAEAAKIQLRNLLRTVDQPEDVQAVEQYINLEYDWSAKGVAMFSDQRGDFFKTYQFNISLPNKILVSHRPIIRPLVQLMDTFMGWGVVLVDKQGARLFSFNLGILDESTGVMGDPVKQTKRGGGDTMFGRGSSSDASDKVESTIERNIKTIIESAIEFFKHNAIRRILIGGSEENIARFKQELPKAWQSLVVGEFPIGMSAGYLEVLEQASQKVLDVNEKVNQALVKQSITLAAKGSNGVIGLIDTLNAIREGRVKTLLVLDDFAQAGYRCDGCGYLSVQEVKTCPFCNGHFQRIDDAVEMAVREAIRNNADVKVLTHDPTLEQHGKISAILRY</sequence>
<dbReference type="OrthoDB" id="5241360at2"/>
<dbReference type="Proteomes" id="UP000195514">
    <property type="component" value="Chromosome I"/>
</dbReference>
<dbReference type="InterPro" id="IPR029064">
    <property type="entry name" value="Ribosomal_eL30-like_sf"/>
</dbReference>
<dbReference type="Gene3D" id="3.30.1330.30">
    <property type="match status" value="1"/>
</dbReference>
<dbReference type="RefSeq" id="WP_087861334.1">
    <property type="nucleotide sequence ID" value="NZ_LT859958.1"/>
</dbReference>
<dbReference type="SUPFAM" id="SSF55315">
    <property type="entry name" value="L30e-like"/>
    <property type="match status" value="1"/>
</dbReference>
<dbReference type="KEGG" id="abat:CFX1CAM_0330"/>
<dbReference type="Pfam" id="PF18854">
    <property type="entry name" value="baeRF_family10"/>
    <property type="match status" value="1"/>
</dbReference>
<gene>
    <name evidence="2" type="ORF">CFX1CAM_0330</name>
</gene>
<dbReference type="Gene3D" id="3.30.420.60">
    <property type="entry name" value="eRF1 domain 2"/>
    <property type="match status" value="1"/>
</dbReference>
<dbReference type="EMBL" id="LT859958">
    <property type="protein sequence ID" value="SMX53396.1"/>
    <property type="molecule type" value="Genomic_DNA"/>
</dbReference>